<feature type="coiled-coil region" evidence="2">
    <location>
        <begin position="485"/>
        <end position="563"/>
    </location>
</feature>
<feature type="region of interest" description="Disordered" evidence="3">
    <location>
        <begin position="139"/>
        <end position="278"/>
    </location>
</feature>
<organism evidence="5 6">
    <name type="scientific">Adineta ricciae</name>
    <name type="common">Rotifer</name>
    <dbReference type="NCBI Taxonomy" id="249248"/>
    <lineage>
        <taxon>Eukaryota</taxon>
        <taxon>Metazoa</taxon>
        <taxon>Spiralia</taxon>
        <taxon>Gnathifera</taxon>
        <taxon>Rotifera</taxon>
        <taxon>Eurotatoria</taxon>
        <taxon>Bdelloidea</taxon>
        <taxon>Adinetida</taxon>
        <taxon>Adinetidae</taxon>
        <taxon>Adineta</taxon>
    </lineage>
</organism>
<keyword evidence="1" id="KW-0694">RNA-binding</keyword>
<feature type="region of interest" description="Disordered" evidence="3">
    <location>
        <begin position="358"/>
        <end position="405"/>
    </location>
</feature>
<dbReference type="PANTHER" id="PTHR47080">
    <property type="entry name" value="CHROMOSOME 16 OPEN READING FRAME 96"/>
    <property type="match status" value="1"/>
</dbReference>
<feature type="domain" description="RRM" evidence="4">
    <location>
        <begin position="43"/>
        <end position="116"/>
    </location>
</feature>
<feature type="compositionally biased region" description="Polar residues" evidence="3">
    <location>
        <begin position="596"/>
        <end position="605"/>
    </location>
</feature>
<dbReference type="Pfam" id="PF16043">
    <property type="entry name" value="DUF4795"/>
    <property type="match status" value="1"/>
</dbReference>
<feature type="compositionally biased region" description="Polar residues" evidence="3">
    <location>
        <begin position="256"/>
        <end position="270"/>
    </location>
</feature>
<dbReference type="Pfam" id="PF00076">
    <property type="entry name" value="RRM_1"/>
    <property type="match status" value="1"/>
</dbReference>
<dbReference type="PROSITE" id="PS50102">
    <property type="entry name" value="RRM"/>
    <property type="match status" value="1"/>
</dbReference>
<sequence>MGRSRDRSYSRSRSHSRSRSGSLSSSSSGRTGKARDWNGEGGCRLHLSDLAMGVSRREIEKLFRPFGPLNEVWVASNPPCFAFINFRHRADGERAMKELDGKAVNGSRIGLSWARPRNPGGRGAHASYRRKFYKRSLNKHASLHLSGSRSPPYRRGYRDSYSSRRHDDRYSRRRYSRSRSRSPGYRRSERKYRRRSPSSQSRSRTRSRSRSTSSRDGRRDQQNKKYNRDTEHRRHRSSSHSENGSPGHKNGKRNSRSPSAENHQVASSNGHTDDHHVEGQTMVKQTNITTMIILSFFFMTDTVSLEQLVYLSLGDPEAGAVNFNVLKTLLLQMLKAMNLFNYKPTMTDHDQRAIKEALSTSTTPRQHVKFDQDGSTSQVDESDDMNNENKQKIQRRKRDRSQDRLTSLEEKVSRFESQLNALNEIPSNSEIIDRAKQIPKHTSDDKSSSKAATRQGPILEVWQYTQMEKRLESAENGITRLASLLQDLISDMNDLKESHENVKQTTDELKKQQDELKRLVDALNKEKHDWAKKSDVENLDDKIRNLQNLLASLRDRFDELAKKSHEPNIDPANFVTWDRLEDAFNSGRESIEKSPHQPSTGMASTRDTRLTENQTSDKRKDLSAGGHGAPSDKLLKLLALLGTLNDRHEQLRALVEELQNKKLDRDEFEAFKNQHKDLLDRLAALERDLQDILSKEPSAPAVPVAPVIIREEQPQAGHRSDHSEDIADFRTALQRLREDLDRLKKLVQDLVNKGNLSSQDIEKLKKLIEQLEQNKADKTYVNNELDKKADKRDLDNRVLKKDFNSTCNELSQNINDCMQKFNVHEDIQKQDLNKMNTDIDGKINRSELDALREYLEKQLKKLKRLAKDSQPTQQQHQHVPIMSEDEAAGLRKPLIRFHCISCDRPIDVQPHPQQPSLPANLGMRPIQSPRPYTTYELDQIRQFQKSQQFSNDLGGGVADVYATVRQCGGSHTTTLPFKRQIKTQPTVSEEGLIAKNEVDIKGHDGVIYKGRIDVNKLPAVDMQKKTSVALLTPAPPQRFRSDSHPSPYHHTMNHGSFANNDQELNDVTPVIPNLEPALPREETFT</sequence>
<dbReference type="AlphaFoldDB" id="A0A814E0V2"/>
<accession>A0A814E0V2</accession>
<dbReference type="SUPFAM" id="SSF54928">
    <property type="entry name" value="RNA-binding domain, RBD"/>
    <property type="match status" value="1"/>
</dbReference>
<feature type="compositionally biased region" description="Low complexity" evidence="3">
    <location>
        <begin position="19"/>
        <end position="30"/>
    </location>
</feature>
<evidence type="ECO:0000313" key="5">
    <source>
        <dbReference type="EMBL" id="CAF0962725.1"/>
    </source>
</evidence>
<feature type="coiled-coil region" evidence="2">
    <location>
        <begin position="719"/>
        <end position="788"/>
    </location>
</feature>
<feature type="compositionally biased region" description="Basic and acidic residues" evidence="3">
    <location>
        <begin position="213"/>
        <end position="232"/>
    </location>
</feature>
<dbReference type="InterPro" id="IPR035979">
    <property type="entry name" value="RBD_domain_sf"/>
</dbReference>
<gene>
    <name evidence="5" type="ORF">EDS130_LOCUS12934</name>
</gene>
<dbReference type="PANTHER" id="PTHR47080:SF2">
    <property type="entry name" value="GLUTAMINE-RICH PROTEIN 2"/>
    <property type="match status" value="1"/>
</dbReference>
<feature type="coiled-coil region" evidence="2">
    <location>
        <begin position="641"/>
        <end position="695"/>
    </location>
</feature>
<feature type="region of interest" description="Disordered" evidence="3">
    <location>
        <begin position="1"/>
        <end position="38"/>
    </location>
</feature>
<dbReference type="Proteomes" id="UP000663852">
    <property type="component" value="Unassembled WGS sequence"/>
</dbReference>
<reference evidence="5" key="1">
    <citation type="submission" date="2021-02" db="EMBL/GenBank/DDBJ databases">
        <authorList>
            <person name="Nowell W R."/>
        </authorList>
    </citation>
    <scope>NUCLEOTIDE SEQUENCE</scope>
</reference>
<evidence type="ECO:0000256" key="1">
    <source>
        <dbReference type="PROSITE-ProRule" id="PRU00176"/>
    </source>
</evidence>
<dbReference type="Gene3D" id="3.30.70.330">
    <property type="match status" value="1"/>
</dbReference>
<dbReference type="InterPro" id="IPR000504">
    <property type="entry name" value="RRM_dom"/>
</dbReference>
<feature type="compositionally biased region" description="Basic and acidic residues" evidence="3">
    <location>
        <begin position="156"/>
        <end position="170"/>
    </location>
</feature>
<dbReference type="InterPro" id="IPR012677">
    <property type="entry name" value="Nucleotide-bd_a/b_plait_sf"/>
</dbReference>
<comment type="caution">
    <text evidence="5">The sequence shown here is derived from an EMBL/GenBank/DDBJ whole genome shotgun (WGS) entry which is preliminary data.</text>
</comment>
<feature type="compositionally biased region" description="Basic residues" evidence="3">
    <location>
        <begin position="171"/>
        <end position="180"/>
    </location>
</feature>
<feature type="region of interest" description="Disordered" evidence="3">
    <location>
        <begin position="588"/>
        <end position="628"/>
    </location>
</feature>
<evidence type="ECO:0000259" key="4">
    <source>
        <dbReference type="PROSITE" id="PS50102"/>
    </source>
</evidence>
<evidence type="ECO:0000313" key="6">
    <source>
        <dbReference type="Proteomes" id="UP000663852"/>
    </source>
</evidence>
<dbReference type="SMART" id="SM00360">
    <property type="entry name" value="RRM"/>
    <property type="match status" value="1"/>
</dbReference>
<dbReference type="InterPro" id="IPR032013">
    <property type="entry name" value="DUF4795"/>
</dbReference>
<dbReference type="EMBL" id="CAJNOJ010000050">
    <property type="protein sequence ID" value="CAF0962725.1"/>
    <property type="molecule type" value="Genomic_DNA"/>
</dbReference>
<name>A0A814E0V2_ADIRI</name>
<dbReference type="OrthoDB" id="5981048at2759"/>
<proteinExistence type="predicted"/>
<feature type="compositionally biased region" description="Basic and acidic residues" evidence="3">
    <location>
        <begin position="606"/>
        <end position="622"/>
    </location>
</feature>
<evidence type="ECO:0000256" key="3">
    <source>
        <dbReference type="SAM" id="MobiDB-lite"/>
    </source>
</evidence>
<dbReference type="GO" id="GO:0003723">
    <property type="term" value="F:RNA binding"/>
    <property type="evidence" value="ECO:0007669"/>
    <property type="project" value="UniProtKB-UniRule"/>
</dbReference>
<evidence type="ECO:0000256" key="2">
    <source>
        <dbReference type="SAM" id="Coils"/>
    </source>
</evidence>
<keyword evidence="2" id="KW-0175">Coiled coil</keyword>
<protein>
    <recommendedName>
        <fullName evidence="4">RRM domain-containing protein</fullName>
    </recommendedName>
</protein>